<gene>
    <name evidence="3" type="ORF">FCM35_KLT22184</name>
</gene>
<keyword evidence="4" id="KW-1185">Reference proteome</keyword>
<dbReference type="EMBL" id="SWLB01000107">
    <property type="protein sequence ID" value="KAF3320213.1"/>
    <property type="molecule type" value="Genomic_DNA"/>
</dbReference>
<reference evidence="3" key="1">
    <citation type="submission" date="2020-01" db="EMBL/GenBank/DDBJ databases">
        <title>Genome sequence of Kobresia littledalei, the first chromosome-level genome in the family Cyperaceae.</title>
        <authorList>
            <person name="Qu G."/>
        </authorList>
    </citation>
    <scope>NUCLEOTIDE SEQUENCE</scope>
    <source>
        <strain evidence="3">C.B.Clarke</strain>
        <tissue evidence="3">Leaf</tissue>
    </source>
</reference>
<protein>
    <recommendedName>
        <fullName evidence="2">DUF4218 domain-containing protein</fullName>
    </recommendedName>
</protein>
<evidence type="ECO:0000313" key="3">
    <source>
        <dbReference type="EMBL" id="KAF3320213.1"/>
    </source>
</evidence>
<proteinExistence type="predicted"/>
<dbReference type="AlphaFoldDB" id="A0A833QGZ9"/>
<evidence type="ECO:0000259" key="2">
    <source>
        <dbReference type="Pfam" id="PF13960"/>
    </source>
</evidence>
<evidence type="ECO:0000313" key="4">
    <source>
        <dbReference type="Proteomes" id="UP000623129"/>
    </source>
</evidence>
<dbReference type="PANTHER" id="PTHR48451:SF1">
    <property type="entry name" value="DUF4218 DOMAIN-CONTAINING PROTEIN"/>
    <property type="match status" value="1"/>
</dbReference>
<sequence length="259" mass="29559">MSMFMFWVMKGRRNKDARMMIKNKARVEGSIVEAYVLKEISTFCSHYFDPDRRKFQLSKGRHDVGPEMPLDGKPAIFNYPGKGRGNSLRNLSWDEMTAAQIYVLDNSGCPFIDDLSEAFNASVRARNPRQTLDEASLQRIRVKDSAIGFVIKHRRKPNWDHQTVRTDSDPDIFQEQWPGCDYEVTGGEELDIHTVLVDQGILEAVNQGELAKLTSRVQSTVRDDETGSEIEEENELNNDEGTDQLEEAYGSEADEPYGW</sequence>
<feature type="domain" description="DUF4218" evidence="2">
    <location>
        <begin position="17"/>
        <end position="55"/>
    </location>
</feature>
<comment type="caution">
    <text evidence="3">The sequence shown here is derived from an EMBL/GenBank/DDBJ whole genome shotgun (WGS) entry which is preliminary data.</text>
</comment>
<feature type="region of interest" description="Disordered" evidence="1">
    <location>
        <begin position="216"/>
        <end position="259"/>
    </location>
</feature>
<dbReference type="Proteomes" id="UP000623129">
    <property type="component" value="Unassembled WGS sequence"/>
</dbReference>
<feature type="compositionally biased region" description="Acidic residues" evidence="1">
    <location>
        <begin position="226"/>
        <end position="246"/>
    </location>
</feature>
<dbReference type="PANTHER" id="PTHR48451">
    <property type="entry name" value="DUF4218 DOMAIN-CONTAINING PROTEIN"/>
    <property type="match status" value="1"/>
</dbReference>
<organism evidence="3 4">
    <name type="scientific">Carex littledalei</name>
    <dbReference type="NCBI Taxonomy" id="544730"/>
    <lineage>
        <taxon>Eukaryota</taxon>
        <taxon>Viridiplantae</taxon>
        <taxon>Streptophyta</taxon>
        <taxon>Embryophyta</taxon>
        <taxon>Tracheophyta</taxon>
        <taxon>Spermatophyta</taxon>
        <taxon>Magnoliopsida</taxon>
        <taxon>Liliopsida</taxon>
        <taxon>Poales</taxon>
        <taxon>Cyperaceae</taxon>
        <taxon>Cyperoideae</taxon>
        <taxon>Cariceae</taxon>
        <taxon>Carex</taxon>
        <taxon>Carex subgen. Euthyceras</taxon>
    </lineage>
</organism>
<dbReference type="Pfam" id="PF13960">
    <property type="entry name" value="DUF4218"/>
    <property type="match status" value="1"/>
</dbReference>
<accession>A0A833QGZ9</accession>
<dbReference type="InterPro" id="IPR025452">
    <property type="entry name" value="DUF4218"/>
</dbReference>
<evidence type="ECO:0000256" key="1">
    <source>
        <dbReference type="SAM" id="MobiDB-lite"/>
    </source>
</evidence>
<dbReference type="OrthoDB" id="687292at2759"/>
<name>A0A833QGZ9_9POAL</name>